<dbReference type="EMBL" id="CM056741">
    <property type="protein sequence ID" value="KAJ8681921.1"/>
    <property type="molecule type" value="Genomic_DNA"/>
</dbReference>
<evidence type="ECO:0000313" key="1">
    <source>
        <dbReference type="EMBL" id="KAJ8681921.1"/>
    </source>
</evidence>
<protein>
    <submittedName>
        <fullName evidence="1">Uncharacterized protein</fullName>
    </submittedName>
</protein>
<proteinExistence type="predicted"/>
<gene>
    <name evidence="1" type="ORF">QAD02_017713</name>
</gene>
<evidence type="ECO:0000313" key="2">
    <source>
        <dbReference type="Proteomes" id="UP001239111"/>
    </source>
</evidence>
<dbReference type="Proteomes" id="UP001239111">
    <property type="component" value="Chromosome 1"/>
</dbReference>
<reference evidence="1" key="1">
    <citation type="submission" date="2023-04" db="EMBL/GenBank/DDBJ databases">
        <title>A chromosome-level genome assembly of the parasitoid wasp Eretmocerus hayati.</title>
        <authorList>
            <person name="Zhong Y."/>
            <person name="Liu S."/>
            <person name="Liu Y."/>
        </authorList>
    </citation>
    <scope>NUCLEOTIDE SEQUENCE</scope>
    <source>
        <strain evidence="1">ZJU_SS_LIU_2023</strain>
    </source>
</reference>
<organism evidence="1 2">
    <name type="scientific">Eretmocerus hayati</name>
    <dbReference type="NCBI Taxonomy" id="131215"/>
    <lineage>
        <taxon>Eukaryota</taxon>
        <taxon>Metazoa</taxon>
        <taxon>Ecdysozoa</taxon>
        <taxon>Arthropoda</taxon>
        <taxon>Hexapoda</taxon>
        <taxon>Insecta</taxon>
        <taxon>Pterygota</taxon>
        <taxon>Neoptera</taxon>
        <taxon>Endopterygota</taxon>
        <taxon>Hymenoptera</taxon>
        <taxon>Apocrita</taxon>
        <taxon>Proctotrupomorpha</taxon>
        <taxon>Chalcidoidea</taxon>
        <taxon>Aphelinidae</taxon>
        <taxon>Aphelininae</taxon>
        <taxon>Eretmocerus</taxon>
    </lineage>
</organism>
<accession>A0ACC2PEL8</accession>
<comment type="caution">
    <text evidence="1">The sequence shown here is derived from an EMBL/GenBank/DDBJ whole genome shotgun (WGS) entry which is preliminary data.</text>
</comment>
<keyword evidence="2" id="KW-1185">Reference proteome</keyword>
<name>A0ACC2PEL8_9HYME</name>
<sequence length="241" mass="27311">MCASQVLMDFLILLIWACFDKSRFLEWPRLAFIVLATAKLTALKGSRHKKDLKQIVSGNMAPDHLENIAIISLRHILGSVTCKMGPNSKDSWKTSVAQAQESFILHIEDYLKNKEGLARRTTDLKALFTKHDLPLNPYVVAVGKLDAIEHCYVVLNDFRYRIEGPKSLVRSVDICYKCTYTLQEQPPKPSSLAWQFLRKYVYGDLGDIGNSVTQLISDIGYRRLRPVPAPPKEGKEPSIIH</sequence>